<dbReference type="RefSeq" id="WP_154755393.1">
    <property type="nucleotide sequence ID" value="NZ_WMBA01000004.1"/>
</dbReference>
<accession>A0A6N7Z2X1</accession>
<dbReference type="InterPro" id="IPR050114">
    <property type="entry name" value="UPF0173_UPF0282_UlaG_hydrolase"/>
</dbReference>
<dbReference type="Pfam" id="PF13483">
    <property type="entry name" value="Lactamase_B_3"/>
    <property type="match status" value="1"/>
</dbReference>
<dbReference type="PANTHER" id="PTHR43546">
    <property type="entry name" value="UPF0173 METAL-DEPENDENT HYDROLASE MJ1163-RELATED"/>
    <property type="match status" value="1"/>
</dbReference>
<keyword evidence="2" id="KW-0378">Hydrolase</keyword>
<dbReference type="OrthoDB" id="3190691at2"/>
<sequence length="198" mass="21097">MHITKFTHACVRVEHAGGVLVIDPGEWTEPEAVAGADAVLITHEHFDHIDTRHLTALDVPVYAPAGADIPGVEVIGVSGGDVFVAAGCPVTAIGSEHATVHAGQPSCAHTGYLVADALYHPGDSLQLPERPVQTLLLPVHASWLKLAEAIDFVTRVQPEVSLAIHDAMVNERALSSTEGWLTKVTDGRYRWISPGETL</sequence>
<dbReference type="SUPFAM" id="SSF56281">
    <property type="entry name" value="Metallo-hydrolase/oxidoreductase"/>
    <property type="match status" value="1"/>
</dbReference>
<dbReference type="PANTHER" id="PTHR43546:SF3">
    <property type="entry name" value="UPF0173 METAL-DEPENDENT HYDROLASE MJ1163"/>
    <property type="match status" value="1"/>
</dbReference>
<dbReference type="InterPro" id="IPR036866">
    <property type="entry name" value="RibonucZ/Hydroxyglut_hydro"/>
</dbReference>
<evidence type="ECO:0000313" key="3">
    <source>
        <dbReference type="Proteomes" id="UP000440096"/>
    </source>
</evidence>
<dbReference type="EMBL" id="WMBA01000004">
    <property type="protein sequence ID" value="MTD53136.1"/>
    <property type="molecule type" value="Genomic_DNA"/>
</dbReference>
<comment type="caution">
    <text evidence="2">The sequence shown here is derived from an EMBL/GenBank/DDBJ whole genome shotgun (WGS) entry which is preliminary data.</text>
</comment>
<evidence type="ECO:0000313" key="2">
    <source>
        <dbReference type="EMBL" id="MTD53136.1"/>
    </source>
</evidence>
<dbReference type="AlphaFoldDB" id="A0A6N7Z2X1"/>
<evidence type="ECO:0000259" key="1">
    <source>
        <dbReference type="SMART" id="SM00849"/>
    </source>
</evidence>
<dbReference type="Gene3D" id="3.60.15.10">
    <property type="entry name" value="Ribonuclease Z/Hydroxyacylglutathione hydrolase-like"/>
    <property type="match status" value="1"/>
</dbReference>
<dbReference type="InterPro" id="IPR001279">
    <property type="entry name" value="Metallo-B-lactamas"/>
</dbReference>
<reference evidence="2 3" key="1">
    <citation type="submission" date="2019-11" db="EMBL/GenBank/DDBJ databases">
        <title>Draft genome of Amycolatopsis RM579.</title>
        <authorList>
            <person name="Duangmal K."/>
            <person name="Mingma R."/>
        </authorList>
    </citation>
    <scope>NUCLEOTIDE SEQUENCE [LARGE SCALE GENOMIC DNA]</scope>
    <source>
        <strain evidence="2 3">RM579</strain>
    </source>
</reference>
<feature type="domain" description="Metallo-beta-lactamase" evidence="1">
    <location>
        <begin position="7"/>
        <end position="160"/>
    </location>
</feature>
<gene>
    <name evidence="2" type="ORF">GKO32_03960</name>
</gene>
<proteinExistence type="predicted"/>
<dbReference type="GO" id="GO:0016787">
    <property type="term" value="F:hydrolase activity"/>
    <property type="evidence" value="ECO:0007669"/>
    <property type="project" value="UniProtKB-KW"/>
</dbReference>
<keyword evidence="3" id="KW-1185">Reference proteome</keyword>
<organism evidence="2 3">
    <name type="scientific">Amycolatopsis pithecellobii</name>
    <dbReference type="NCBI Taxonomy" id="664692"/>
    <lineage>
        <taxon>Bacteria</taxon>
        <taxon>Bacillati</taxon>
        <taxon>Actinomycetota</taxon>
        <taxon>Actinomycetes</taxon>
        <taxon>Pseudonocardiales</taxon>
        <taxon>Pseudonocardiaceae</taxon>
        <taxon>Amycolatopsis</taxon>
    </lineage>
</organism>
<protein>
    <submittedName>
        <fullName evidence="2">MBL fold metallo-hydrolase</fullName>
    </submittedName>
</protein>
<dbReference type="Proteomes" id="UP000440096">
    <property type="component" value="Unassembled WGS sequence"/>
</dbReference>
<name>A0A6N7Z2X1_9PSEU</name>
<dbReference type="SMART" id="SM00849">
    <property type="entry name" value="Lactamase_B"/>
    <property type="match status" value="1"/>
</dbReference>